<proteinExistence type="predicted"/>
<evidence type="ECO:0000256" key="2">
    <source>
        <dbReference type="SAM" id="Phobius"/>
    </source>
</evidence>
<dbReference type="SUPFAM" id="SSF160443">
    <property type="entry name" value="SMR domain-like"/>
    <property type="match status" value="1"/>
</dbReference>
<evidence type="ECO:0000313" key="4">
    <source>
        <dbReference type="Proteomes" id="UP000494206"/>
    </source>
</evidence>
<dbReference type="EMBL" id="CADEPM010000003">
    <property type="protein sequence ID" value="CAB3402499.1"/>
    <property type="molecule type" value="Genomic_DNA"/>
</dbReference>
<dbReference type="Proteomes" id="UP000494206">
    <property type="component" value="Unassembled WGS sequence"/>
</dbReference>
<evidence type="ECO:0008006" key="5">
    <source>
        <dbReference type="Google" id="ProtNLM"/>
    </source>
</evidence>
<feature type="transmembrane region" description="Helical" evidence="2">
    <location>
        <begin position="12"/>
        <end position="30"/>
    </location>
</feature>
<keyword evidence="2" id="KW-1133">Transmembrane helix</keyword>
<feature type="region of interest" description="Disordered" evidence="1">
    <location>
        <begin position="44"/>
        <end position="135"/>
    </location>
</feature>
<dbReference type="InterPro" id="IPR036063">
    <property type="entry name" value="Smr_dom_sf"/>
</dbReference>
<evidence type="ECO:0000313" key="3">
    <source>
        <dbReference type="EMBL" id="CAB3402499.1"/>
    </source>
</evidence>
<gene>
    <name evidence="3" type="ORF">CBOVIS_LOCUS5108</name>
</gene>
<dbReference type="AlphaFoldDB" id="A0A8S1EMM5"/>
<feature type="compositionally biased region" description="Polar residues" evidence="1">
    <location>
        <begin position="72"/>
        <end position="86"/>
    </location>
</feature>
<keyword evidence="2" id="KW-0812">Transmembrane</keyword>
<organism evidence="3 4">
    <name type="scientific">Caenorhabditis bovis</name>
    <dbReference type="NCBI Taxonomy" id="2654633"/>
    <lineage>
        <taxon>Eukaryota</taxon>
        <taxon>Metazoa</taxon>
        <taxon>Ecdysozoa</taxon>
        <taxon>Nematoda</taxon>
        <taxon>Chromadorea</taxon>
        <taxon>Rhabditida</taxon>
        <taxon>Rhabditina</taxon>
        <taxon>Rhabditomorpha</taxon>
        <taxon>Rhabditoidea</taxon>
        <taxon>Rhabditidae</taxon>
        <taxon>Peloderinae</taxon>
        <taxon>Caenorhabditis</taxon>
    </lineage>
</organism>
<name>A0A8S1EMM5_9PELO</name>
<protein>
    <recommendedName>
        <fullName evidence="5">Smr domain-containing protein</fullName>
    </recommendedName>
</protein>
<feature type="compositionally biased region" description="Basic residues" evidence="1">
    <location>
        <begin position="45"/>
        <end position="55"/>
    </location>
</feature>
<accession>A0A8S1EMM5</accession>
<keyword evidence="4" id="KW-1185">Reference proteome</keyword>
<comment type="caution">
    <text evidence="3">The sequence shown here is derived from an EMBL/GenBank/DDBJ whole genome shotgun (WGS) entry which is preliminary data.</text>
</comment>
<keyword evidence="2" id="KW-0472">Membrane</keyword>
<sequence length="299" mass="34408">MFIKDVLPCCNFLTPIFIFSIIGFGFKYAAENIEKEIIKENSKSPKTKKITRKRDGKQIAEKNSKKSRKFSVPNTFGVNSNHSSPLPQFCRPIDAITPQSDKTKSESPIRNKRQNGKKLSAKNVQKEKEHQIGTFEQDEVDPCLDGFITVKKKEFPKGRTQSRKEIKMKIEDAKVLAIELHKKCDEKLAKLLDPWTPFESITYTRQDICLERQRIDDVIRNAIQNEGELDLHYMSAKGATDYFIKVMSGMKKGIYLSVITGSRNGRGQIMMHLQNYLTSNKIHYKFELLNQGQLKVSKR</sequence>
<feature type="compositionally biased region" description="Basic residues" evidence="1">
    <location>
        <begin position="110"/>
        <end position="120"/>
    </location>
</feature>
<evidence type="ECO:0000256" key="1">
    <source>
        <dbReference type="SAM" id="MobiDB-lite"/>
    </source>
</evidence>
<reference evidence="3 4" key="1">
    <citation type="submission" date="2020-04" db="EMBL/GenBank/DDBJ databases">
        <authorList>
            <person name="Laetsch R D."/>
            <person name="Stevens L."/>
            <person name="Kumar S."/>
            <person name="Blaxter L. M."/>
        </authorList>
    </citation>
    <scope>NUCLEOTIDE SEQUENCE [LARGE SCALE GENOMIC DNA]</scope>
</reference>